<proteinExistence type="predicted"/>
<reference evidence="2" key="1">
    <citation type="journal article" date="2014" name="Int. J. Syst. Evol. Microbiol.">
        <title>Complete genome sequence of Corynebacterium casei LMG S-19264T (=DSM 44701T), isolated from a smear-ripened cheese.</title>
        <authorList>
            <consortium name="US DOE Joint Genome Institute (JGI-PGF)"/>
            <person name="Walter F."/>
            <person name="Albersmeier A."/>
            <person name="Kalinowski J."/>
            <person name="Ruckert C."/>
        </authorList>
    </citation>
    <scope>NUCLEOTIDE SEQUENCE</scope>
    <source>
        <strain evidence="2">CGMCC 4.7430</strain>
    </source>
</reference>
<protein>
    <submittedName>
        <fullName evidence="2">Uncharacterized protein</fullName>
    </submittedName>
</protein>
<keyword evidence="3" id="KW-1185">Reference proteome</keyword>
<feature type="compositionally biased region" description="Basic and acidic residues" evidence="1">
    <location>
        <begin position="25"/>
        <end position="45"/>
    </location>
</feature>
<comment type="caution">
    <text evidence="2">The sequence shown here is derived from an EMBL/GenBank/DDBJ whole genome shotgun (WGS) entry which is preliminary data.</text>
</comment>
<sequence>MGRSPGRGAPENGSAVRAGGDGTAEEQHILEWHAEIRHPATDRVRGGGGGRGEQSERGHAGDKRPFD</sequence>
<name>A0A918AGN6_9ACTN</name>
<dbReference type="Proteomes" id="UP000660745">
    <property type="component" value="Unassembled WGS sequence"/>
</dbReference>
<evidence type="ECO:0000313" key="3">
    <source>
        <dbReference type="Proteomes" id="UP000660745"/>
    </source>
</evidence>
<gene>
    <name evidence="2" type="ORF">GCM10012278_79250</name>
</gene>
<evidence type="ECO:0000256" key="1">
    <source>
        <dbReference type="SAM" id="MobiDB-lite"/>
    </source>
</evidence>
<feature type="compositionally biased region" description="Basic and acidic residues" evidence="1">
    <location>
        <begin position="53"/>
        <end position="67"/>
    </location>
</feature>
<dbReference type="AlphaFoldDB" id="A0A918AGN6"/>
<organism evidence="2 3">
    <name type="scientific">Nonomuraea glycinis</name>
    <dbReference type="NCBI Taxonomy" id="2047744"/>
    <lineage>
        <taxon>Bacteria</taxon>
        <taxon>Bacillati</taxon>
        <taxon>Actinomycetota</taxon>
        <taxon>Actinomycetes</taxon>
        <taxon>Streptosporangiales</taxon>
        <taxon>Streptosporangiaceae</taxon>
        <taxon>Nonomuraea</taxon>
    </lineage>
</organism>
<accession>A0A918AGN6</accession>
<reference evidence="2" key="2">
    <citation type="submission" date="2020-09" db="EMBL/GenBank/DDBJ databases">
        <authorList>
            <person name="Sun Q."/>
            <person name="Zhou Y."/>
        </authorList>
    </citation>
    <scope>NUCLEOTIDE SEQUENCE</scope>
    <source>
        <strain evidence="2">CGMCC 4.7430</strain>
    </source>
</reference>
<feature type="region of interest" description="Disordered" evidence="1">
    <location>
        <begin position="1"/>
        <end position="67"/>
    </location>
</feature>
<dbReference type="EMBL" id="BMNK01000020">
    <property type="protein sequence ID" value="GGP16244.1"/>
    <property type="molecule type" value="Genomic_DNA"/>
</dbReference>
<evidence type="ECO:0000313" key="2">
    <source>
        <dbReference type="EMBL" id="GGP16244.1"/>
    </source>
</evidence>